<reference evidence="3" key="1">
    <citation type="submission" date="2012-12" db="EMBL/GenBank/DDBJ databases">
        <authorList>
            <person name="Hellsten U."/>
            <person name="Grimwood J."/>
            <person name="Chapman J.A."/>
            <person name="Shapiro H."/>
            <person name="Aerts A."/>
            <person name="Otillar R.P."/>
            <person name="Terry A.Y."/>
            <person name="Boore J.L."/>
            <person name="Simakov O."/>
            <person name="Marletaz F."/>
            <person name="Cho S.-J."/>
            <person name="Edsinger-Gonzales E."/>
            <person name="Havlak P."/>
            <person name="Kuo D.-H."/>
            <person name="Larsson T."/>
            <person name="Lv J."/>
            <person name="Arendt D."/>
            <person name="Savage R."/>
            <person name="Osoegawa K."/>
            <person name="de Jong P."/>
            <person name="Lindberg D.R."/>
            <person name="Seaver E.C."/>
            <person name="Weisblat D.A."/>
            <person name="Putnam N.H."/>
            <person name="Grigoriev I.V."/>
            <person name="Rokhsar D.S."/>
        </authorList>
    </citation>
    <scope>NUCLEOTIDE SEQUENCE</scope>
    <source>
        <strain evidence="3">I ESC-2004</strain>
    </source>
</reference>
<sequence length="158" mass="17506">MVVSEEALGDTVLTRSTGEWMRHRVNSVTLNVAWIASLKAKSRGWKTKSDWQLIAEHVLPNAKCKHDDAAPKSQNSEEHGCNKATLAAVLKTKRAAATTRNDMETMAESTLTFLEGQTRRCWGQKEQRSLQSNADIAAPFRACSSLSMRDPGVTGNYR</sequence>
<gene>
    <name evidence="1" type="ORF">CAPTEDRAFT_202942</name>
</gene>
<organism evidence="1">
    <name type="scientific">Capitella teleta</name>
    <name type="common">Polychaete worm</name>
    <dbReference type="NCBI Taxonomy" id="283909"/>
    <lineage>
        <taxon>Eukaryota</taxon>
        <taxon>Metazoa</taxon>
        <taxon>Spiralia</taxon>
        <taxon>Lophotrochozoa</taxon>
        <taxon>Annelida</taxon>
        <taxon>Polychaeta</taxon>
        <taxon>Sedentaria</taxon>
        <taxon>Scolecida</taxon>
        <taxon>Capitellidae</taxon>
        <taxon>Capitella</taxon>
    </lineage>
</organism>
<dbReference type="AlphaFoldDB" id="R7U8J5"/>
<reference evidence="2" key="3">
    <citation type="submission" date="2015-06" db="UniProtKB">
        <authorList>
            <consortium name="EnsemblMetazoa"/>
        </authorList>
    </citation>
    <scope>IDENTIFICATION</scope>
</reference>
<accession>R7U8J5</accession>
<evidence type="ECO:0000313" key="1">
    <source>
        <dbReference type="EMBL" id="ELT99430.1"/>
    </source>
</evidence>
<dbReference type="EMBL" id="AMQN01010021">
    <property type="status" value="NOT_ANNOTATED_CDS"/>
    <property type="molecule type" value="Genomic_DNA"/>
</dbReference>
<dbReference type="Proteomes" id="UP000014760">
    <property type="component" value="Unassembled WGS sequence"/>
</dbReference>
<evidence type="ECO:0000313" key="2">
    <source>
        <dbReference type="EnsemblMetazoa" id="CapteP202942"/>
    </source>
</evidence>
<dbReference type="EnsemblMetazoa" id="CapteT202942">
    <property type="protein sequence ID" value="CapteP202942"/>
    <property type="gene ID" value="CapteG202942"/>
</dbReference>
<dbReference type="HOGENOM" id="CLU_1671012_0_0_1"/>
<dbReference type="EMBL" id="KB306825">
    <property type="protein sequence ID" value="ELT99430.1"/>
    <property type="molecule type" value="Genomic_DNA"/>
</dbReference>
<name>R7U8J5_CAPTE</name>
<proteinExistence type="predicted"/>
<keyword evidence="3" id="KW-1185">Reference proteome</keyword>
<evidence type="ECO:0000313" key="3">
    <source>
        <dbReference type="Proteomes" id="UP000014760"/>
    </source>
</evidence>
<reference evidence="1 3" key="2">
    <citation type="journal article" date="2013" name="Nature">
        <title>Insights into bilaterian evolution from three spiralian genomes.</title>
        <authorList>
            <person name="Simakov O."/>
            <person name="Marletaz F."/>
            <person name="Cho S.J."/>
            <person name="Edsinger-Gonzales E."/>
            <person name="Havlak P."/>
            <person name="Hellsten U."/>
            <person name="Kuo D.H."/>
            <person name="Larsson T."/>
            <person name="Lv J."/>
            <person name="Arendt D."/>
            <person name="Savage R."/>
            <person name="Osoegawa K."/>
            <person name="de Jong P."/>
            <person name="Grimwood J."/>
            <person name="Chapman J.A."/>
            <person name="Shapiro H."/>
            <person name="Aerts A."/>
            <person name="Otillar R.P."/>
            <person name="Terry A.Y."/>
            <person name="Boore J.L."/>
            <person name="Grigoriev I.V."/>
            <person name="Lindberg D.R."/>
            <person name="Seaver E.C."/>
            <person name="Weisblat D.A."/>
            <person name="Putnam N.H."/>
            <person name="Rokhsar D.S."/>
        </authorList>
    </citation>
    <scope>NUCLEOTIDE SEQUENCE</scope>
    <source>
        <strain evidence="1 3">I ESC-2004</strain>
    </source>
</reference>
<protein>
    <submittedName>
        <fullName evidence="1 2">Uncharacterized protein</fullName>
    </submittedName>
</protein>